<dbReference type="Gene3D" id="3.20.20.80">
    <property type="entry name" value="Glycosidases"/>
    <property type="match status" value="2"/>
</dbReference>
<dbReference type="InterPro" id="IPR048395">
    <property type="entry name" value="Glyco_hydro_31_C"/>
</dbReference>
<dbReference type="InterPro" id="IPR025887">
    <property type="entry name" value="Glyco_hydro_31_N_dom"/>
</dbReference>
<dbReference type="GO" id="GO:0004553">
    <property type="term" value="F:hydrolase activity, hydrolyzing O-glycosyl compounds"/>
    <property type="evidence" value="ECO:0007669"/>
    <property type="project" value="InterPro"/>
</dbReference>
<dbReference type="Pfam" id="PF17137">
    <property type="entry name" value="DUF5110"/>
    <property type="match status" value="1"/>
</dbReference>
<dbReference type="GO" id="GO:0005975">
    <property type="term" value="P:carbohydrate metabolic process"/>
    <property type="evidence" value="ECO:0007669"/>
    <property type="project" value="InterPro"/>
</dbReference>
<name>A0A1D3TV40_9FIRM</name>
<dbReference type="AlphaFoldDB" id="A0A1D3TV40"/>
<dbReference type="InterPro" id="IPR013780">
    <property type="entry name" value="Glyco_hydro_b"/>
</dbReference>
<dbReference type="SUPFAM" id="SSF51011">
    <property type="entry name" value="Glycosyl hydrolase domain"/>
    <property type="match status" value="1"/>
</dbReference>
<feature type="domain" description="Glycoside hydrolase family 31 TIM barrel" evidence="5">
    <location>
        <begin position="253"/>
        <end position="575"/>
    </location>
</feature>
<proteinExistence type="inferred from homology"/>
<sequence length="768" mass="88692">MFGKLRKYKTQNQNISLEFEHQRGSITILSDSIVRVFSQMEDAVPVSKAIEHPADQKAAYAAERKEDYLEIRTSALTVRVYDEFYVDFYGKNGDLLCRDYRGNRIHQTELSSEFADLMAQEGHQVTLEKETHQVQVMKELEEDQYFYGLGDRTGFLNKRGYAYELWNTDDPAPHVDSFKTLYKSIPFLLSLRNGKPYGIFFDNTFRTYWNLGKESQDYYYFAADHGNLDYYFIAGEQLSDIVTGYTTLTGRAPRPQLWTLGYQQSRWGYETEAQVRELAASMRQHRVPCDVIHLDIDYMERYKVFTWDQDSYSNPAKMMADLAEDGFKIVTIIDPGVKVEKGYPIYEEGKKKGYFVTTPEGELYINQVWPGDSAYPDFGAPKVRKWWADNQKFLVDLGVRGVWNDMNEPASFKGEIPDDVVFSDENRKATHAEIHNAYGHLMSRATYEGLKKHDRRRPFVITRACYAGSQKYTTAWTGDNHSIWAHLQMQISQLCNLGLSGMSFVGTDVGGFGSDTTPELLTRWVQAGCFSPLFRNHSNKGTVQQEPWQFDEKTLGIYRTYVELRYQLIPYFYDLFVGHEKDGLPILRPLVLHYEEDPYVRELNEEFLVGEQLLVAPVVMQGETKRMVYLPKGIWYDFWTGEKQAGGTHFIADAPIEVCPVYAKAGSIIPMYPVQSYVGETTVSQLTLKIFEGNGTYIHNQDDGETFAYEEGAYNQYRFTINEAGEFTCELLHGGYENRYQTLRICYRGYETIVDLAKEEVKKTYLTP</sequence>
<dbReference type="Gene3D" id="2.60.40.1760">
    <property type="entry name" value="glycosyl hydrolase (family 31)"/>
    <property type="match status" value="1"/>
</dbReference>
<evidence type="ECO:0000259" key="6">
    <source>
        <dbReference type="Pfam" id="PF13802"/>
    </source>
</evidence>
<dbReference type="InterPro" id="IPR000322">
    <property type="entry name" value="Glyco_hydro_31_TIM"/>
</dbReference>
<evidence type="ECO:0000256" key="2">
    <source>
        <dbReference type="ARBA" id="ARBA00022801"/>
    </source>
</evidence>
<dbReference type="PANTHER" id="PTHR22762:SF166">
    <property type="entry name" value="ALPHA-GLUCOSIDASE"/>
    <property type="match status" value="1"/>
</dbReference>
<accession>A0A1D3TV40</accession>
<dbReference type="SUPFAM" id="SSF51445">
    <property type="entry name" value="(Trans)glycosidases"/>
    <property type="match status" value="1"/>
</dbReference>
<dbReference type="Proteomes" id="UP000199315">
    <property type="component" value="Unassembled WGS sequence"/>
</dbReference>
<dbReference type="Pfam" id="PF01055">
    <property type="entry name" value="Glyco_hydro_31_2nd"/>
    <property type="match status" value="1"/>
</dbReference>
<dbReference type="OrthoDB" id="176168at2"/>
<dbReference type="InterPro" id="IPR011013">
    <property type="entry name" value="Gal_mutarotase_sf_dom"/>
</dbReference>
<dbReference type="RefSeq" id="WP_091234684.1">
    <property type="nucleotide sequence ID" value="NZ_FMKA01000015.1"/>
</dbReference>
<keyword evidence="10" id="KW-1185">Reference proteome</keyword>
<evidence type="ECO:0000313" key="10">
    <source>
        <dbReference type="Proteomes" id="UP000199315"/>
    </source>
</evidence>
<reference evidence="9 10" key="1">
    <citation type="submission" date="2016-09" db="EMBL/GenBank/DDBJ databases">
        <authorList>
            <person name="Capua I."/>
            <person name="De Benedictis P."/>
            <person name="Joannis T."/>
            <person name="Lombin L.H."/>
            <person name="Cattoli G."/>
        </authorList>
    </citation>
    <scope>NUCLEOTIDE SEQUENCE [LARGE SCALE GENOMIC DNA]</scope>
    <source>
        <strain evidence="9 10">GluBS11</strain>
    </source>
</reference>
<dbReference type="PROSITE" id="PS00129">
    <property type="entry name" value="GLYCOSYL_HYDROL_F31_1"/>
    <property type="match status" value="1"/>
</dbReference>
<organism evidence="9 10">
    <name type="scientific">Anaerobium acetethylicum</name>
    <dbReference type="NCBI Taxonomy" id="1619234"/>
    <lineage>
        <taxon>Bacteria</taxon>
        <taxon>Bacillati</taxon>
        <taxon>Bacillota</taxon>
        <taxon>Clostridia</taxon>
        <taxon>Lachnospirales</taxon>
        <taxon>Lachnospiraceae</taxon>
        <taxon>Anaerobium</taxon>
    </lineage>
</organism>
<dbReference type="GO" id="GO:0030246">
    <property type="term" value="F:carbohydrate binding"/>
    <property type="evidence" value="ECO:0007669"/>
    <property type="project" value="InterPro"/>
</dbReference>
<keyword evidence="3 4" id="KW-0326">Glycosidase</keyword>
<evidence type="ECO:0000256" key="1">
    <source>
        <dbReference type="ARBA" id="ARBA00007806"/>
    </source>
</evidence>
<dbReference type="CDD" id="cd14752">
    <property type="entry name" value="GH31_N"/>
    <property type="match status" value="1"/>
</dbReference>
<feature type="domain" description="DUF5110" evidence="7">
    <location>
        <begin position="685"/>
        <end position="744"/>
    </location>
</feature>
<dbReference type="Pfam" id="PF21365">
    <property type="entry name" value="Glyco_hydro_31_3rd"/>
    <property type="match status" value="1"/>
</dbReference>
<dbReference type="Pfam" id="PF13802">
    <property type="entry name" value="Gal_mutarotas_2"/>
    <property type="match status" value="1"/>
</dbReference>
<dbReference type="PANTHER" id="PTHR22762">
    <property type="entry name" value="ALPHA-GLUCOSIDASE"/>
    <property type="match status" value="1"/>
</dbReference>
<evidence type="ECO:0000259" key="8">
    <source>
        <dbReference type="Pfam" id="PF21365"/>
    </source>
</evidence>
<dbReference type="EMBL" id="FMKA01000015">
    <property type="protein sequence ID" value="SCP97992.1"/>
    <property type="molecule type" value="Genomic_DNA"/>
</dbReference>
<evidence type="ECO:0000259" key="7">
    <source>
        <dbReference type="Pfam" id="PF17137"/>
    </source>
</evidence>
<evidence type="ECO:0000256" key="3">
    <source>
        <dbReference type="ARBA" id="ARBA00023295"/>
    </source>
</evidence>
<comment type="similarity">
    <text evidence="1 4">Belongs to the glycosyl hydrolase 31 family.</text>
</comment>
<dbReference type="InterPro" id="IPR030458">
    <property type="entry name" value="Glyco_hydro_31_AS"/>
</dbReference>
<keyword evidence="2 4" id="KW-0378">Hydrolase</keyword>
<dbReference type="InterPro" id="IPR033403">
    <property type="entry name" value="DUF5110"/>
</dbReference>
<evidence type="ECO:0000256" key="4">
    <source>
        <dbReference type="RuleBase" id="RU361185"/>
    </source>
</evidence>
<protein>
    <submittedName>
        <fullName evidence="9">Alpha-glucosidase</fullName>
    </submittedName>
</protein>
<dbReference type="Gene3D" id="2.60.40.1180">
    <property type="entry name" value="Golgi alpha-mannosidase II"/>
    <property type="match status" value="2"/>
</dbReference>
<dbReference type="STRING" id="1619234.SAMN05421730_101565"/>
<evidence type="ECO:0000259" key="5">
    <source>
        <dbReference type="Pfam" id="PF01055"/>
    </source>
</evidence>
<dbReference type="SUPFAM" id="SSF74650">
    <property type="entry name" value="Galactose mutarotase-like"/>
    <property type="match status" value="1"/>
</dbReference>
<feature type="domain" description="Glycosyl hydrolase family 31 C-terminal" evidence="8">
    <location>
        <begin position="583"/>
        <end position="669"/>
    </location>
</feature>
<feature type="domain" description="Glycoside hydrolase family 31 N-terminal" evidence="6">
    <location>
        <begin position="25"/>
        <end position="209"/>
    </location>
</feature>
<gene>
    <name evidence="9" type="ORF">SAMN05421730_101565</name>
</gene>
<dbReference type="InterPro" id="IPR017853">
    <property type="entry name" value="GH"/>
</dbReference>
<dbReference type="CDD" id="cd06604">
    <property type="entry name" value="GH31_glucosidase_II_MalA"/>
    <property type="match status" value="1"/>
</dbReference>
<evidence type="ECO:0000313" key="9">
    <source>
        <dbReference type="EMBL" id="SCP97992.1"/>
    </source>
</evidence>